<keyword evidence="2" id="KW-1185">Reference proteome</keyword>
<proteinExistence type="predicted"/>
<evidence type="ECO:0000313" key="2">
    <source>
        <dbReference type="Proteomes" id="UP001145114"/>
    </source>
</evidence>
<organism evidence="1 2">
    <name type="scientific">Spiromyces aspiralis</name>
    <dbReference type="NCBI Taxonomy" id="68401"/>
    <lineage>
        <taxon>Eukaryota</taxon>
        <taxon>Fungi</taxon>
        <taxon>Fungi incertae sedis</taxon>
        <taxon>Zoopagomycota</taxon>
        <taxon>Kickxellomycotina</taxon>
        <taxon>Kickxellomycetes</taxon>
        <taxon>Kickxellales</taxon>
        <taxon>Kickxellaceae</taxon>
        <taxon>Spiromyces</taxon>
    </lineage>
</organism>
<accession>A0ACC1H734</accession>
<comment type="caution">
    <text evidence="1">The sequence shown here is derived from an EMBL/GenBank/DDBJ whole genome shotgun (WGS) entry which is preliminary data.</text>
</comment>
<name>A0ACC1H734_9FUNG</name>
<reference evidence="1" key="1">
    <citation type="submission" date="2022-06" db="EMBL/GenBank/DDBJ databases">
        <title>Phylogenomic reconstructions and comparative analyses of Kickxellomycotina fungi.</title>
        <authorList>
            <person name="Reynolds N.K."/>
            <person name="Stajich J.E."/>
            <person name="Barry K."/>
            <person name="Grigoriev I.V."/>
            <person name="Crous P."/>
            <person name="Smith M.E."/>
        </authorList>
    </citation>
    <scope>NUCLEOTIDE SEQUENCE</scope>
    <source>
        <strain evidence="1">RSA 2271</strain>
    </source>
</reference>
<feature type="non-terminal residue" evidence="1">
    <location>
        <position position="172"/>
    </location>
</feature>
<sequence length="172" mass="19492">MVDEMNVEAFNEVQKIFRHHYSRPTTKFGHPKKRSKRSPSADNYVFPSPSPLSYDSTALDDLRPADNGASSKKSRRKVHTVPSATLSSIMDIHYNEQQQQHKVPFRFNCVSPTSQHYHQPVNSHYKSPFVPLHRPQYRPPLDFSESLGVSTTTPFVDPLAQFNVATPVGSKA</sequence>
<dbReference type="Proteomes" id="UP001145114">
    <property type="component" value="Unassembled WGS sequence"/>
</dbReference>
<evidence type="ECO:0000313" key="1">
    <source>
        <dbReference type="EMBL" id="KAJ1669714.1"/>
    </source>
</evidence>
<dbReference type="EMBL" id="JAMZIH010009716">
    <property type="protein sequence ID" value="KAJ1669714.1"/>
    <property type="molecule type" value="Genomic_DNA"/>
</dbReference>
<protein>
    <submittedName>
        <fullName evidence="1">Uncharacterized protein</fullName>
    </submittedName>
</protein>
<gene>
    <name evidence="1" type="ORF">EV182_008634</name>
</gene>